<feature type="region of interest" description="Disordered" evidence="1">
    <location>
        <begin position="282"/>
        <end position="317"/>
    </location>
</feature>
<organism evidence="4 5">
    <name type="scientific">Cucurbita moschata</name>
    <name type="common">Winter crookneck squash</name>
    <name type="synonym">Cucurbita pepo var. moschata</name>
    <dbReference type="NCBI Taxonomy" id="3662"/>
    <lineage>
        <taxon>Eukaryota</taxon>
        <taxon>Viridiplantae</taxon>
        <taxon>Streptophyta</taxon>
        <taxon>Embryophyta</taxon>
        <taxon>Tracheophyta</taxon>
        <taxon>Spermatophyta</taxon>
        <taxon>Magnoliopsida</taxon>
        <taxon>eudicotyledons</taxon>
        <taxon>Gunneridae</taxon>
        <taxon>Pentapetalae</taxon>
        <taxon>rosids</taxon>
        <taxon>fabids</taxon>
        <taxon>Cucurbitales</taxon>
        <taxon>Cucurbitaceae</taxon>
        <taxon>Cucurbiteae</taxon>
        <taxon>Cucurbita</taxon>
    </lineage>
</organism>
<accession>A0A6J1H1J2</accession>
<evidence type="ECO:0000259" key="2">
    <source>
        <dbReference type="Pfam" id="PF12552"/>
    </source>
</evidence>
<dbReference type="RefSeq" id="XP_022958327.1">
    <property type="nucleotide sequence ID" value="XM_023102559.1"/>
</dbReference>
<dbReference type="InterPro" id="IPR022212">
    <property type="entry name" value="DUF3741"/>
</dbReference>
<evidence type="ECO:0000313" key="4">
    <source>
        <dbReference type="Proteomes" id="UP000504609"/>
    </source>
</evidence>
<keyword evidence="4" id="KW-1185">Reference proteome</keyword>
<dbReference type="PANTHER" id="PTHR47212">
    <property type="entry name" value="ADHESIN-LIKE PROTEIN, PUTATIVE (DUF3741)-RELATED"/>
    <property type="match status" value="1"/>
</dbReference>
<protein>
    <submittedName>
        <fullName evidence="5 6">Uncharacterized protein LOC111459576</fullName>
    </submittedName>
</protein>
<sequence>MGAKHMQSKSSMVGKASKSHKMVCKAIERPSREFQQPSPKSLAAASSRVACCRNQRSCTCKRCMEFGRHNEISLKLVQKSEAAEPFMSKKFVGVADKQCKQLLDALGIFNSNRELFVNLLHDPNSLLIKRIEDSTDSRDKKQQTKTIFNGRLSENKIKEVGEYEEPAHSHNLKPCDSDDSLSLERIVVLKPNPSSSLHAAVGTNSGSSLKSHSSFIKNVESNKGTLFSFRQIKRKMKQAMRVGRKEDECLSSTNGMSMKTPLVYRAPKDDQLDKVFYSRNGDKTASTSESNGVKVGQSAVTSHLKRQKSKKREGDKEVLRKMKAKPWGWVMCFSDDDILSSNKPGCHTAAHTRHSQLSNKKFIYEKSKSQNDEKQRCETPQMARRDDDQWQGSNAELKASDVLSPDVEVNEYPTIEGSLKIVKDIASIPQEGNIFCEASSSGFDNKFNGFREKASLELSKRNLALEAQQPSSLSRFQTVEGPNVLCDREVQPLPETIHLVAADASSHLAFTPRTADESTGEALHISFEESQCTGLASLREVLDPAISTFNCCCSVSKFVLELLQVSNQNWNELSVDCHSSAWLRIPFVDKVKLFGTQLCGDCVLVFDYFNEVLEDVFQCYIRCSPWLSSYKAHIQAPNKENALYHEVMQHMDWPLLQQQPPQTLDHLCLRDLRCRTWMNYPTETEEIVTIIAESVLRELVIESVVYLGW</sequence>
<feature type="domain" description="DUF4378" evidence="3">
    <location>
        <begin position="562"/>
        <end position="702"/>
    </location>
</feature>
<evidence type="ECO:0000256" key="1">
    <source>
        <dbReference type="SAM" id="MobiDB-lite"/>
    </source>
</evidence>
<evidence type="ECO:0000313" key="6">
    <source>
        <dbReference type="RefSeq" id="XP_022958328.1"/>
    </source>
</evidence>
<dbReference type="RefSeq" id="XP_022958328.1">
    <property type="nucleotide sequence ID" value="XM_023102560.1"/>
</dbReference>
<dbReference type="KEGG" id="cmos:111459576"/>
<feature type="compositionally biased region" description="Basic and acidic residues" evidence="1">
    <location>
        <begin position="368"/>
        <end position="388"/>
    </location>
</feature>
<dbReference type="Proteomes" id="UP000504609">
    <property type="component" value="Unplaced"/>
</dbReference>
<proteinExistence type="predicted"/>
<dbReference type="GeneID" id="111459576"/>
<name>A0A6J1H1J2_CUCMO</name>
<dbReference type="AlphaFoldDB" id="A0A6J1H1J2"/>
<dbReference type="Pfam" id="PF14309">
    <property type="entry name" value="DUF4378"/>
    <property type="match status" value="1"/>
</dbReference>
<evidence type="ECO:0000259" key="3">
    <source>
        <dbReference type="Pfam" id="PF14309"/>
    </source>
</evidence>
<dbReference type="PANTHER" id="PTHR47212:SF2">
    <property type="entry name" value="DUF3741 DOMAIN-CONTAINING PROTEIN"/>
    <property type="match status" value="1"/>
</dbReference>
<dbReference type="InterPro" id="IPR025486">
    <property type="entry name" value="DUF4378"/>
</dbReference>
<feature type="region of interest" description="Disordered" evidence="1">
    <location>
        <begin position="368"/>
        <end position="390"/>
    </location>
</feature>
<feature type="domain" description="DUF3741" evidence="2">
    <location>
        <begin position="98"/>
        <end position="125"/>
    </location>
</feature>
<evidence type="ECO:0000313" key="5">
    <source>
        <dbReference type="RefSeq" id="XP_022958327.1"/>
    </source>
</evidence>
<dbReference type="Pfam" id="PF12552">
    <property type="entry name" value="DUF3741"/>
    <property type="match status" value="1"/>
</dbReference>
<gene>
    <name evidence="5 6" type="primary">LOC111459576</name>
</gene>
<reference evidence="5 6" key="1">
    <citation type="submission" date="2025-04" db="UniProtKB">
        <authorList>
            <consortium name="RefSeq"/>
        </authorList>
    </citation>
    <scope>IDENTIFICATION</scope>
    <source>
        <tissue evidence="5 6">Young leaves</tissue>
    </source>
</reference>